<proteinExistence type="predicted"/>
<dbReference type="OrthoDB" id="432817at2759"/>
<organism evidence="1 2">
    <name type="scientific">Symbiodinium necroappetens</name>
    <dbReference type="NCBI Taxonomy" id="1628268"/>
    <lineage>
        <taxon>Eukaryota</taxon>
        <taxon>Sar</taxon>
        <taxon>Alveolata</taxon>
        <taxon>Dinophyceae</taxon>
        <taxon>Suessiales</taxon>
        <taxon>Symbiodiniaceae</taxon>
        <taxon>Symbiodinium</taxon>
    </lineage>
</organism>
<dbReference type="EMBL" id="CAJNJA010014853">
    <property type="protein sequence ID" value="CAE7351656.1"/>
    <property type="molecule type" value="Genomic_DNA"/>
</dbReference>
<evidence type="ECO:0000313" key="2">
    <source>
        <dbReference type="Proteomes" id="UP000601435"/>
    </source>
</evidence>
<dbReference type="Proteomes" id="UP000601435">
    <property type="component" value="Unassembled WGS sequence"/>
</dbReference>
<dbReference type="AlphaFoldDB" id="A0A812PIS3"/>
<dbReference type="SUPFAM" id="SSF52047">
    <property type="entry name" value="RNI-like"/>
    <property type="match status" value="1"/>
</dbReference>
<gene>
    <name evidence="1" type="primary">POLA2</name>
    <name evidence="1" type="ORF">SNEC2469_LOCUS9138</name>
</gene>
<protein>
    <submittedName>
        <fullName evidence="1">POLA2 protein</fullName>
    </submittedName>
</protein>
<reference evidence="1" key="1">
    <citation type="submission" date="2021-02" db="EMBL/GenBank/DDBJ databases">
        <authorList>
            <person name="Dougan E. K."/>
            <person name="Rhodes N."/>
            <person name="Thang M."/>
            <person name="Chan C."/>
        </authorList>
    </citation>
    <scope>NUCLEOTIDE SEQUENCE</scope>
</reference>
<evidence type="ECO:0000313" key="1">
    <source>
        <dbReference type="EMBL" id="CAE7351656.1"/>
    </source>
</evidence>
<name>A0A812PIS3_9DINO</name>
<sequence length="867" mass="98552">MEPAALSCDLPVLVCTLTYLSLEDTLRCAQVRHTWRQAASQPEALVRVLHLPGDDGDSTPEGLRRLLGRGCLKHVELVEIAGGCSWFPALVGELPDLHQLRVRGACSSPCGGRPKLDVDLALSNILAVSSRLTVLDFSYDGCGSERSSRWPAMPSLARLRVQSLPLRFADLPNLFTAKDLEWLELQACPLMSSQTGIVSFGAKVQPRHLKVLRCGVQMALTLLLSVCLERLSFLYLDPPTDSRMQDELAKACAPQLGGNDPNVDACTDLQAQAQRELLAELRRASRTSRTPESGLTPWQRLQKWMQASERSIDGHGQVLYRTESASISEHEQLRLGFPSASLRCYNRYALAQRMAGLEGVSTTSSGRPIGKERAYYYRFHKLIGKANWRKYTERYIAPRAVENRQRWIPTPWPTWTQSKHAHSWNWRLPKGLAAATSADEVLEVWVQFRHKHPKRTFHYFKVLKRLTDVGGCERTDWRLRFITSRLKKIHRKVLNLPRLAKYYAELKCIDEMEHVSRFLRKMLPKYTSHQLVLVAHAFAIAKLQDKHMMEEVARLVEPQLSEITPIEMVRLAQAYASTEVCHYTLLGQISAQAQVRVQQASEGQGLPGSCPSFLQLAELAEAFAHLKFQDYSFLEMASFQAAALLREGRAGPTPPALALLCRACARLKVLEVQLFEAVLAHVSEHWYDYPASCLADIGLALAPVMPTSEPVMDVYRRMLSQIRQDRDTLSLRQVGTAVRFMAEVDHKGEFMPGLAQVFARRLMDLRDETKECYDVARVAEIFSRRCPEEHALFSTLCRHLHRHLGFFEPVDFVRFARGHDLCRYRDDRVAHALPKWVRDLQTHSSIRKAVQGHPELWKQLRWLARPQ</sequence>
<keyword evidence="2" id="KW-1185">Reference proteome</keyword>
<comment type="caution">
    <text evidence="1">The sequence shown here is derived from an EMBL/GenBank/DDBJ whole genome shotgun (WGS) entry which is preliminary data.</text>
</comment>
<accession>A0A812PIS3</accession>